<dbReference type="EMBL" id="BK032497">
    <property type="protein sequence ID" value="DAF42957.1"/>
    <property type="molecule type" value="Genomic_DNA"/>
</dbReference>
<name>A0A8S5RW18_9CAUD</name>
<proteinExistence type="predicted"/>
<accession>A0A8S5RW18</accession>
<evidence type="ECO:0000313" key="1">
    <source>
        <dbReference type="EMBL" id="DAF42957.1"/>
    </source>
</evidence>
<sequence length="220" mass="24627">MSKKYHISKNGIPAVCHAQPGKCPIGGNDVHFDSVEKAQEYADYQNHFEALTENLNATDTPSDPMYDIVRTDRAQLNLNMKGSQVYVDTVDNVLSTTSEPDGGSTYNPYVKTSPQVGFCYSPYPERSVEFSSVDDLTLSTYDEYCEQNKDLLSKDNHYVGTWHDPATGKIYLDVSINTMDAKEARKQCEDNDQIAYFDLQDFTSVTVNQNATSGQSPQKE</sequence>
<reference evidence="1" key="1">
    <citation type="journal article" date="2021" name="Proc. Natl. Acad. Sci. U.S.A.">
        <title>A Catalog of Tens of Thousands of Viruses from Human Metagenomes Reveals Hidden Associations with Chronic Diseases.</title>
        <authorList>
            <person name="Tisza M.J."/>
            <person name="Buck C.B."/>
        </authorList>
    </citation>
    <scope>NUCLEOTIDE SEQUENCE</scope>
    <source>
        <strain evidence="1">CtHip2</strain>
    </source>
</reference>
<protein>
    <submittedName>
        <fullName evidence="1">Uncharacterized protein</fullName>
    </submittedName>
</protein>
<organism evidence="1">
    <name type="scientific">Siphoviridae sp. ctHip2</name>
    <dbReference type="NCBI Taxonomy" id="2827830"/>
    <lineage>
        <taxon>Viruses</taxon>
        <taxon>Duplodnaviria</taxon>
        <taxon>Heunggongvirae</taxon>
        <taxon>Uroviricota</taxon>
        <taxon>Caudoviricetes</taxon>
    </lineage>
</organism>